<dbReference type="Gramene" id="TVU49715">
    <property type="protein sequence ID" value="TVU49715"/>
    <property type="gene ID" value="EJB05_01042"/>
</dbReference>
<organism evidence="1 2">
    <name type="scientific">Eragrostis curvula</name>
    <name type="common">weeping love grass</name>
    <dbReference type="NCBI Taxonomy" id="38414"/>
    <lineage>
        <taxon>Eukaryota</taxon>
        <taxon>Viridiplantae</taxon>
        <taxon>Streptophyta</taxon>
        <taxon>Embryophyta</taxon>
        <taxon>Tracheophyta</taxon>
        <taxon>Spermatophyta</taxon>
        <taxon>Magnoliopsida</taxon>
        <taxon>Liliopsida</taxon>
        <taxon>Poales</taxon>
        <taxon>Poaceae</taxon>
        <taxon>PACMAD clade</taxon>
        <taxon>Chloridoideae</taxon>
        <taxon>Eragrostideae</taxon>
        <taxon>Eragrostidinae</taxon>
        <taxon>Eragrostis</taxon>
    </lineage>
</organism>
<sequence length="150" mass="16682">MSAALLKALRGGRSRASTQLLLPATGRRMPQQEGGRPVPPSSLEALKKKYIFIPGPVRYVPYDSEEVILYLAHRHDKLSKKVQRVQTHLKYLAAVGLVIVAVEVGLLIHSCLEQEANKKSLKEFETAVEQAEAGLKELEVLQCQIEQDLN</sequence>
<keyword evidence="2" id="KW-1185">Reference proteome</keyword>
<gene>
    <name evidence="1" type="ORF">EJB05_01042</name>
</gene>
<dbReference type="AlphaFoldDB" id="A0A5J9WPA4"/>
<evidence type="ECO:0000313" key="2">
    <source>
        <dbReference type="Proteomes" id="UP000324897"/>
    </source>
</evidence>
<proteinExistence type="predicted"/>
<name>A0A5J9WPA4_9POAL</name>
<reference evidence="1 2" key="1">
    <citation type="journal article" date="2019" name="Sci. Rep.">
        <title>A high-quality genome of Eragrostis curvula grass provides insights into Poaceae evolution and supports new strategies to enhance forage quality.</title>
        <authorList>
            <person name="Carballo J."/>
            <person name="Santos B.A.C.M."/>
            <person name="Zappacosta D."/>
            <person name="Garbus I."/>
            <person name="Selva J.P."/>
            <person name="Gallo C.A."/>
            <person name="Diaz A."/>
            <person name="Albertini E."/>
            <person name="Caccamo M."/>
            <person name="Echenique V."/>
        </authorList>
    </citation>
    <scope>NUCLEOTIDE SEQUENCE [LARGE SCALE GENOMIC DNA]</scope>
    <source>
        <strain evidence="2">cv. Victoria</strain>
        <tissue evidence="1">Leaf</tissue>
    </source>
</reference>
<comment type="caution">
    <text evidence="1">The sequence shown here is derived from an EMBL/GenBank/DDBJ whole genome shotgun (WGS) entry which is preliminary data.</text>
</comment>
<evidence type="ECO:0000313" key="1">
    <source>
        <dbReference type="EMBL" id="TVU49715.1"/>
    </source>
</evidence>
<feature type="non-terminal residue" evidence="1">
    <location>
        <position position="1"/>
    </location>
</feature>
<dbReference type="EMBL" id="RWGY01000002">
    <property type="protein sequence ID" value="TVU49715.1"/>
    <property type="molecule type" value="Genomic_DNA"/>
</dbReference>
<protein>
    <submittedName>
        <fullName evidence="1">Uncharacterized protein</fullName>
    </submittedName>
</protein>
<accession>A0A5J9WPA4</accession>
<dbReference type="Proteomes" id="UP000324897">
    <property type="component" value="Chromosome 6"/>
</dbReference>